<dbReference type="AlphaFoldDB" id="A0A7Y6C5R1"/>
<accession>A0A7Y6C5R1</accession>
<dbReference type="EMBL" id="JAANNT010000001">
    <property type="protein sequence ID" value="NUV26932.1"/>
    <property type="molecule type" value="Genomic_DNA"/>
</dbReference>
<dbReference type="InterPro" id="IPR027417">
    <property type="entry name" value="P-loop_NTPase"/>
</dbReference>
<evidence type="ECO:0000259" key="3">
    <source>
        <dbReference type="Pfam" id="PF20030"/>
    </source>
</evidence>
<dbReference type="Pfam" id="PF17868">
    <property type="entry name" value="AAA_lid_8"/>
    <property type="match status" value="1"/>
</dbReference>
<proteinExistence type="predicted"/>
<keyword evidence="1" id="KW-0175">Coiled coil</keyword>
<evidence type="ECO:0000259" key="2">
    <source>
        <dbReference type="Pfam" id="PF17868"/>
    </source>
</evidence>
<dbReference type="PANTHER" id="PTHR32204:SF0">
    <property type="entry name" value="ATPASE RAVA"/>
    <property type="match status" value="1"/>
</dbReference>
<feature type="domain" description="MoxR" evidence="3">
    <location>
        <begin position="20"/>
        <end position="192"/>
    </location>
</feature>
<dbReference type="InterPro" id="IPR050513">
    <property type="entry name" value="RavA_ATPases"/>
</dbReference>
<evidence type="ECO:0000313" key="5">
    <source>
        <dbReference type="Proteomes" id="UP000540128"/>
    </source>
</evidence>
<sequence>MAAHQEQREHEAPEGNTAERLRAVCGELSERFHERADVVRTLWATLLAGQHSLLLGPPGTAKSELAREVTGRVEGAAYWEIMLSKFTAPTRMFGPVDVGALARGEYRQVFEGRATTAHIAFVDEIFKCSTAALNETLGFLNERLYHPENGGEPIRCPLIGAITASNELPSGEESAAVYDRLLVRIEVGYLADPSNFAALIRSAVTPPAPPRRTTVTLAALQHAVTEEVPAVPVPDAVVDALCTLRAALRRKELIASDRRWRQSVRLLQAGAYLDGRPEVAETDLSVLTHVLWDSPAQRPTVEREVLQLVNPDAREALDLADTIEELEAQLDSMAGQSREALSEWVIKNAHQKLALAGTRLERLREEAAAAGRSTAAIERVTGRQRAVRARVLTEALGVDASTVQAQL</sequence>
<comment type="caution">
    <text evidence="4">The sequence shown here is derived from an EMBL/GenBank/DDBJ whole genome shotgun (WGS) entry which is preliminary data.</text>
</comment>
<dbReference type="CDD" id="cd00009">
    <property type="entry name" value="AAA"/>
    <property type="match status" value="1"/>
</dbReference>
<dbReference type="Pfam" id="PF20030">
    <property type="entry name" value="bpMoxR"/>
    <property type="match status" value="1"/>
</dbReference>
<protein>
    <submittedName>
        <fullName evidence="4">AAA domain-containing protein</fullName>
    </submittedName>
</protein>
<dbReference type="PANTHER" id="PTHR32204">
    <property type="entry name" value="ATPASE RAVA"/>
    <property type="match status" value="1"/>
</dbReference>
<keyword evidence="5" id="KW-1185">Reference proteome</keyword>
<reference evidence="4 5" key="1">
    <citation type="submission" date="2020-03" db="EMBL/GenBank/DDBJ databases">
        <title>Complete genome sequence of sixteen Streptomyces strains facilitates identification of candidate genes involved in plant growth-promotion in grain legumes and cereals.</title>
        <authorList>
            <person name="Gopalakrishnan S."/>
            <person name="Thakur V."/>
            <person name="Saxena R."/>
            <person name="Vadlamudi S."/>
            <person name="Purohit S."/>
            <person name="Kumar V."/>
            <person name="Rathore A."/>
            <person name="Chitikineni A."/>
            <person name="Varshney R.K."/>
        </authorList>
    </citation>
    <scope>NUCLEOTIDE SEQUENCE [LARGE SCALE GENOMIC DNA]</scope>
    <source>
        <strain evidence="4 5">KAI-180</strain>
    </source>
</reference>
<dbReference type="Proteomes" id="UP000540128">
    <property type="component" value="Unassembled WGS sequence"/>
</dbReference>
<feature type="domain" description="ATPase RavA-like AAA lid" evidence="2">
    <location>
        <begin position="237"/>
        <end position="303"/>
    </location>
</feature>
<organism evidence="4 5">
    <name type="scientific">Streptomyces odorifer</name>
    <dbReference type="NCBI Taxonomy" id="53450"/>
    <lineage>
        <taxon>Bacteria</taxon>
        <taxon>Bacillati</taxon>
        <taxon>Actinomycetota</taxon>
        <taxon>Actinomycetes</taxon>
        <taxon>Kitasatosporales</taxon>
        <taxon>Streptomycetaceae</taxon>
        <taxon>Streptomyces</taxon>
        <taxon>Streptomyces albidoflavus group</taxon>
    </lineage>
</organism>
<dbReference type="Gene3D" id="3.40.50.300">
    <property type="entry name" value="P-loop containing nucleotide triphosphate hydrolases"/>
    <property type="match status" value="1"/>
</dbReference>
<dbReference type="SUPFAM" id="SSF52540">
    <property type="entry name" value="P-loop containing nucleoside triphosphate hydrolases"/>
    <property type="match status" value="1"/>
</dbReference>
<gene>
    <name evidence="4" type="ORF">G6W59_00945</name>
</gene>
<evidence type="ECO:0000313" key="4">
    <source>
        <dbReference type="EMBL" id="NUV26932.1"/>
    </source>
</evidence>
<feature type="coiled-coil region" evidence="1">
    <location>
        <begin position="316"/>
        <end position="366"/>
    </location>
</feature>
<name>A0A7Y6C5R1_9ACTN</name>
<evidence type="ECO:0000256" key="1">
    <source>
        <dbReference type="SAM" id="Coils"/>
    </source>
</evidence>
<dbReference type="InterPro" id="IPR041538">
    <property type="entry name" value="RavA-like_AAA_lid"/>
</dbReference>
<dbReference type="InterPro" id="IPR045427">
    <property type="entry name" value="MoxR"/>
</dbReference>
<dbReference type="RefSeq" id="WP_175458363.1">
    <property type="nucleotide sequence ID" value="NZ_JAANNT010000001.1"/>
</dbReference>